<keyword evidence="6" id="KW-0999">Mitochondrion inner membrane</keyword>
<dbReference type="GO" id="GO:0005743">
    <property type="term" value="C:mitochondrial inner membrane"/>
    <property type="evidence" value="ECO:0007669"/>
    <property type="project" value="UniProtKB-SubCell"/>
</dbReference>
<evidence type="ECO:0000256" key="5">
    <source>
        <dbReference type="ARBA" id="ARBA00022737"/>
    </source>
</evidence>
<feature type="compositionally biased region" description="Polar residues" evidence="12">
    <location>
        <begin position="1"/>
        <end position="35"/>
    </location>
</feature>
<dbReference type="OrthoDB" id="756301at2759"/>
<evidence type="ECO:0000256" key="2">
    <source>
        <dbReference type="ARBA" id="ARBA00006375"/>
    </source>
</evidence>
<evidence type="ECO:0000256" key="6">
    <source>
        <dbReference type="ARBA" id="ARBA00022792"/>
    </source>
</evidence>
<organism evidence="13 14">
    <name type="scientific">Paraglomus brasilianum</name>
    <dbReference type="NCBI Taxonomy" id="144538"/>
    <lineage>
        <taxon>Eukaryota</taxon>
        <taxon>Fungi</taxon>
        <taxon>Fungi incertae sedis</taxon>
        <taxon>Mucoromycota</taxon>
        <taxon>Glomeromycotina</taxon>
        <taxon>Glomeromycetes</taxon>
        <taxon>Paraglomerales</taxon>
        <taxon>Paraglomeraceae</taxon>
        <taxon>Paraglomus</taxon>
    </lineage>
</organism>
<keyword evidence="14" id="KW-1185">Reference proteome</keyword>
<evidence type="ECO:0000313" key="13">
    <source>
        <dbReference type="EMBL" id="CAG8565248.1"/>
    </source>
</evidence>
<feature type="region of interest" description="Disordered" evidence="12">
    <location>
        <begin position="1"/>
        <end position="39"/>
    </location>
</feature>
<evidence type="ECO:0000256" key="10">
    <source>
        <dbReference type="PROSITE-ProRule" id="PRU00282"/>
    </source>
</evidence>
<accession>A0A9N9FYL3</accession>
<keyword evidence="5" id="KW-0677">Repeat</keyword>
<dbReference type="GO" id="GO:0055085">
    <property type="term" value="P:transmembrane transport"/>
    <property type="evidence" value="ECO:0007669"/>
    <property type="project" value="InterPro"/>
</dbReference>
<dbReference type="InterPro" id="IPR002067">
    <property type="entry name" value="MCP"/>
</dbReference>
<evidence type="ECO:0000256" key="11">
    <source>
        <dbReference type="RuleBase" id="RU000488"/>
    </source>
</evidence>
<keyword evidence="4 10" id="KW-0812">Transmembrane</keyword>
<dbReference type="Gene3D" id="1.50.40.10">
    <property type="entry name" value="Mitochondrial carrier domain"/>
    <property type="match status" value="1"/>
</dbReference>
<dbReference type="Proteomes" id="UP000789739">
    <property type="component" value="Unassembled WGS sequence"/>
</dbReference>
<feature type="repeat" description="Solcar" evidence="10">
    <location>
        <begin position="48"/>
        <end position="146"/>
    </location>
</feature>
<keyword evidence="8" id="KW-0496">Mitochondrion</keyword>
<evidence type="ECO:0000256" key="3">
    <source>
        <dbReference type="ARBA" id="ARBA00022448"/>
    </source>
</evidence>
<dbReference type="PANTHER" id="PTHR45928">
    <property type="entry name" value="RE38146P"/>
    <property type="match status" value="1"/>
</dbReference>
<dbReference type="InterPro" id="IPR023395">
    <property type="entry name" value="MCP_dom_sf"/>
</dbReference>
<reference evidence="13" key="1">
    <citation type="submission" date="2021-06" db="EMBL/GenBank/DDBJ databases">
        <authorList>
            <person name="Kallberg Y."/>
            <person name="Tangrot J."/>
            <person name="Rosling A."/>
        </authorList>
    </citation>
    <scope>NUCLEOTIDE SEQUENCE</scope>
    <source>
        <strain evidence="13">BR232B</strain>
    </source>
</reference>
<comment type="caution">
    <text evidence="13">The sequence shown here is derived from an EMBL/GenBank/DDBJ whole genome shotgun (WGS) entry which is preliminary data.</text>
</comment>
<evidence type="ECO:0000256" key="1">
    <source>
        <dbReference type="ARBA" id="ARBA00004448"/>
    </source>
</evidence>
<dbReference type="EMBL" id="CAJVPI010000712">
    <property type="protein sequence ID" value="CAG8565248.1"/>
    <property type="molecule type" value="Genomic_DNA"/>
</dbReference>
<gene>
    <name evidence="13" type="ORF">PBRASI_LOCUS5805</name>
</gene>
<dbReference type="InterPro" id="IPR018108">
    <property type="entry name" value="MCP_transmembrane"/>
</dbReference>
<protein>
    <submittedName>
        <fullName evidence="13">5616_t:CDS:1</fullName>
    </submittedName>
</protein>
<name>A0A9N9FYL3_9GLOM</name>
<evidence type="ECO:0000256" key="9">
    <source>
        <dbReference type="ARBA" id="ARBA00023136"/>
    </source>
</evidence>
<evidence type="ECO:0000313" key="14">
    <source>
        <dbReference type="Proteomes" id="UP000789739"/>
    </source>
</evidence>
<keyword evidence="9 10" id="KW-0472">Membrane</keyword>
<comment type="similarity">
    <text evidence="2 11">Belongs to the mitochondrial carrier (TC 2.A.29) family.</text>
</comment>
<evidence type="ECO:0000256" key="12">
    <source>
        <dbReference type="SAM" id="MobiDB-lite"/>
    </source>
</evidence>
<evidence type="ECO:0000256" key="4">
    <source>
        <dbReference type="ARBA" id="ARBA00022692"/>
    </source>
</evidence>
<keyword evidence="3 11" id="KW-0813">Transport</keyword>
<dbReference type="Pfam" id="PF00153">
    <property type="entry name" value="Mito_carr"/>
    <property type="match status" value="3"/>
</dbReference>
<dbReference type="InterPro" id="IPR051508">
    <property type="entry name" value="Mito_Carrier_Antiporter"/>
</dbReference>
<dbReference type="SUPFAM" id="SSF103506">
    <property type="entry name" value="Mitochondrial carrier"/>
    <property type="match status" value="1"/>
</dbReference>
<evidence type="ECO:0000256" key="8">
    <source>
        <dbReference type="ARBA" id="ARBA00023128"/>
    </source>
</evidence>
<feature type="repeat" description="Solcar" evidence="10">
    <location>
        <begin position="159"/>
        <end position="253"/>
    </location>
</feature>
<dbReference type="PROSITE" id="PS50920">
    <property type="entry name" value="SOLCAR"/>
    <property type="match status" value="3"/>
</dbReference>
<comment type="subcellular location">
    <subcellularLocation>
        <location evidence="1">Mitochondrion inner membrane</location>
        <topology evidence="1">Multi-pass membrane protein</topology>
    </subcellularLocation>
</comment>
<proteinExistence type="inferred from homology"/>
<keyword evidence="7" id="KW-1133">Transmembrane helix</keyword>
<dbReference type="AlphaFoldDB" id="A0A9N9FYL3"/>
<dbReference type="PANTHER" id="PTHR45928:SF1">
    <property type="entry name" value="RE38146P"/>
    <property type="match status" value="1"/>
</dbReference>
<dbReference type="PRINTS" id="PR00926">
    <property type="entry name" value="MITOCARRIER"/>
</dbReference>
<sequence length="377" mass="41204">MNARSQPTKQQSNTSKTSINMKNGNKTQLDTSLSTAPPLKTLPPRRNISQLENFALCALAPSMAVVFTLPFDTVKVRMQLQGEVKIATGNTVKVSNKVYKNSIDCLVKTFKYEGLRGLEKGLSPSILKESSKNVFRLGLYDPIINILHPTNDSTSSSSAPAWKRMLSGGICGALGAVSANPFELIKTRLQATAAGAIAVGNQHRYSSILGALKSVVSEEGGVKGLYRGSIISVNRGILGSAANLSSYTMLKDSAKKNGYKDGVPLDMGCSLISAFVSVVFMNPLDVVRTRLYNAKSTSQDTKQKMFATINTIIRTEGWTALYRGFSTHFMRIGPHFCLTFVILEELKRNVKTFHHQRDLREFAQKAEMKVLSPVGTQ</sequence>
<feature type="repeat" description="Solcar" evidence="10">
    <location>
        <begin position="261"/>
        <end position="349"/>
    </location>
</feature>
<evidence type="ECO:0000256" key="7">
    <source>
        <dbReference type="ARBA" id="ARBA00022989"/>
    </source>
</evidence>